<dbReference type="PROSITE" id="PS50076">
    <property type="entry name" value="DNAJ_2"/>
    <property type="match status" value="1"/>
</dbReference>
<name>A0A5B9MTS6_CYMEN</name>
<accession>A0A5B9MTS6</accession>
<dbReference type="PRINTS" id="PR00625">
    <property type="entry name" value="JDOMAIN"/>
</dbReference>
<dbReference type="PANTHER" id="PTHR44743:SF11">
    <property type="entry name" value="PUTATIVE, EXPRESSED-RELATED"/>
    <property type="match status" value="1"/>
</dbReference>
<feature type="compositionally biased region" description="Basic and acidic residues" evidence="1">
    <location>
        <begin position="138"/>
        <end position="148"/>
    </location>
</feature>
<proteinExistence type="evidence at transcript level"/>
<feature type="region of interest" description="Disordered" evidence="1">
    <location>
        <begin position="131"/>
        <end position="158"/>
    </location>
</feature>
<evidence type="ECO:0000313" key="3">
    <source>
        <dbReference type="EMBL" id="QEG03155.1"/>
    </source>
</evidence>
<dbReference type="InterPro" id="IPR001623">
    <property type="entry name" value="DnaJ_domain"/>
</dbReference>
<dbReference type="EMBL" id="MK470678">
    <property type="protein sequence ID" value="QEG03155.1"/>
    <property type="molecule type" value="mRNA"/>
</dbReference>
<dbReference type="SUPFAM" id="SSF46565">
    <property type="entry name" value="Chaperone J-domain"/>
    <property type="match status" value="1"/>
</dbReference>
<organism evidence="3">
    <name type="scientific">Cymbidium ensifolium</name>
    <name type="common">Orchid</name>
    <name type="synonym">Epidendrum ensifolium</name>
    <dbReference type="NCBI Taxonomy" id="78740"/>
    <lineage>
        <taxon>Eukaryota</taxon>
        <taxon>Viridiplantae</taxon>
        <taxon>Streptophyta</taxon>
        <taxon>Embryophyta</taxon>
        <taxon>Tracheophyta</taxon>
        <taxon>Spermatophyta</taxon>
        <taxon>Magnoliopsida</taxon>
        <taxon>Liliopsida</taxon>
        <taxon>Asparagales</taxon>
        <taxon>Orchidaceae</taxon>
        <taxon>Epidendroideae</taxon>
        <taxon>Cymbidieae</taxon>
        <taxon>Cymbidiinae</taxon>
        <taxon>Cymbidium</taxon>
    </lineage>
</organism>
<dbReference type="PROSITE" id="PS00636">
    <property type="entry name" value="DNAJ_1"/>
    <property type="match status" value="1"/>
</dbReference>
<dbReference type="PANTHER" id="PTHR44743">
    <property type="entry name" value="PUTATIVE, EXPRESSED-RELATED"/>
    <property type="match status" value="1"/>
</dbReference>
<dbReference type="InterPro" id="IPR036869">
    <property type="entry name" value="J_dom_sf"/>
</dbReference>
<evidence type="ECO:0000259" key="2">
    <source>
        <dbReference type="PROSITE" id="PS50076"/>
    </source>
</evidence>
<reference evidence="3" key="1">
    <citation type="journal article" date="2015" name="PLoS ONE">
        <title>Digital Gene Expression Analysis Based on De Novo Transcriptome Assembly Reveals New Genes Associated with Floral Organ Differentiation of the Orchid Plant Cymbidium ensifolium.</title>
        <authorList>
            <person name="Yang F."/>
            <person name="Zhu G."/>
        </authorList>
    </citation>
    <scope>NUCLEOTIDE SEQUENCE</scope>
</reference>
<dbReference type="Pfam" id="PF00226">
    <property type="entry name" value="DnaJ"/>
    <property type="match status" value="1"/>
</dbReference>
<sequence>MEAKSPEGSATHQCYYSLLGIHRNASIAEIRGAYRKLALKWHPDRRGKESQAAAGEAKCRFQRIQEAYSVLADSGKRAIYDAGLFDPFDDDDQDFTDFMAEMLSMMKAGKPEKPDTLEDLQKIFHEMVNGMEVGRGPSDGRKKARVESPRSCGAFFSP</sequence>
<dbReference type="InterPro" id="IPR018253">
    <property type="entry name" value="DnaJ_domain_CS"/>
</dbReference>
<protein>
    <submittedName>
        <fullName evidence="3">Chaperone protein DnaJ-like isoform X4</fullName>
    </submittedName>
</protein>
<dbReference type="SMART" id="SM00271">
    <property type="entry name" value="DnaJ"/>
    <property type="match status" value="1"/>
</dbReference>
<dbReference type="Gene3D" id="1.10.287.110">
    <property type="entry name" value="DnaJ domain"/>
    <property type="match status" value="1"/>
</dbReference>
<dbReference type="AlphaFoldDB" id="A0A5B9MTS6"/>
<dbReference type="CDD" id="cd06257">
    <property type="entry name" value="DnaJ"/>
    <property type="match status" value="1"/>
</dbReference>
<evidence type="ECO:0000256" key="1">
    <source>
        <dbReference type="SAM" id="MobiDB-lite"/>
    </source>
</evidence>
<dbReference type="GO" id="GO:0005783">
    <property type="term" value="C:endoplasmic reticulum"/>
    <property type="evidence" value="ECO:0007669"/>
    <property type="project" value="UniProtKB-ARBA"/>
</dbReference>
<feature type="domain" description="J" evidence="2">
    <location>
        <begin position="14"/>
        <end position="84"/>
    </location>
</feature>